<dbReference type="eggNOG" id="ENOG5033BNR">
    <property type="taxonomic scope" value="Bacteria"/>
</dbReference>
<keyword evidence="2" id="KW-1185">Reference proteome</keyword>
<dbReference type="EMBL" id="BASZ01000001">
    <property type="protein sequence ID" value="GAD47319.1"/>
    <property type="molecule type" value="Genomic_DNA"/>
</dbReference>
<dbReference type="Proteomes" id="UP000016568">
    <property type="component" value="Unassembled WGS sequence"/>
</dbReference>
<evidence type="ECO:0000313" key="1">
    <source>
        <dbReference type="EMBL" id="GAD47319.1"/>
    </source>
</evidence>
<proteinExistence type="predicted"/>
<accession>U2ZPP5</accession>
<organism evidence="1 2">
    <name type="scientific">Caenibius tardaugens NBRC 16725</name>
    <dbReference type="NCBI Taxonomy" id="1219035"/>
    <lineage>
        <taxon>Bacteria</taxon>
        <taxon>Pseudomonadati</taxon>
        <taxon>Pseudomonadota</taxon>
        <taxon>Alphaproteobacteria</taxon>
        <taxon>Sphingomonadales</taxon>
        <taxon>Erythrobacteraceae</taxon>
        <taxon>Caenibius</taxon>
    </lineage>
</organism>
<reference evidence="1 2" key="1">
    <citation type="submission" date="2013-09" db="EMBL/GenBank/DDBJ databases">
        <title>Whole genome shotgun sequence of Novosphingobium tardaugens NBRC 16725.</title>
        <authorList>
            <person name="Isaki S."/>
            <person name="Hosoyama A."/>
            <person name="Tsuchikane K."/>
            <person name="Katsumata H."/>
            <person name="Ando Y."/>
            <person name="Yamazaki S."/>
            <person name="Fujita N."/>
        </authorList>
    </citation>
    <scope>NUCLEOTIDE SEQUENCE [LARGE SCALE GENOMIC DNA]</scope>
    <source>
        <strain evidence="1 2">NBRC 16725</strain>
    </source>
</reference>
<dbReference type="AlphaFoldDB" id="U2ZPP5"/>
<protein>
    <submittedName>
        <fullName evidence="1">Uncharacterized protein</fullName>
    </submittedName>
</protein>
<gene>
    <name evidence="1" type="ORF">NT2_01_00870</name>
</gene>
<name>U2ZPP5_9SPHN</name>
<sequence length="116" mass="12607">MGHTDGGEAPHEHTDGIARAKLGQKVFVDGPHVTPLAVLEDSRCPAKVQCVWAGRVKLSVRIHLGSRDEDREVILRQPVHVADGSFELVEVAPAKTTEAVIPPGNYRFGFRFMGGL</sequence>
<evidence type="ECO:0000313" key="2">
    <source>
        <dbReference type="Proteomes" id="UP000016568"/>
    </source>
</evidence>
<comment type="caution">
    <text evidence="1">The sequence shown here is derived from an EMBL/GenBank/DDBJ whole genome shotgun (WGS) entry which is preliminary data.</text>
</comment>